<dbReference type="PRINTS" id="PR00034">
    <property type="entry name" value="HTHCRP"/>
</dbReference>
<dbReference type="InterPro" id="IPR050397">
    <property type="entry name" value="Env_Response_Regulators"/>
</dbReference>
<keyword evidence="1" id="KW-0805">Transcription regulation</keyword>
<dbReference type="InterPro" id="IPR012318">
    <property type="entry name" value="HTH_CRP"/>
</dbReference>
<evidence type="ECO:0000313" key="6">
    <source>
        <dbReference type="EMBL" id="OGK16150.1"/>
    </source>
</evidence>
<gene>
    <name evidence="6" type="ORF">A2690_01790</name>
</gene>
<dbReference type="PROSITE" id="PS51063">
    <property type="entry name" value="HTH_CRP_2"/>
    <property type="match status" value="1"/>
</dbReference>
<dbReference type="PANTHER" id="PTHR24567">
    <property type="entry name" value="CRP FAMILY TRANSCRIPTIONAL REGULATORY PROTEIN"/>
    <property type="match status" value="1"/>
</dbReference>
<keyword evidence="3" id="KW-0804">Transcription</keyword>
<evidence type="ECO:0000256" key="1">
    <source>
        <dbReference type="ARBA" id="ARBA00023015"/>
    </source>
</evidence>
<dbReference type="InterPro" id="IPR018490">
    <property type="entry name" value="cNMP-bd_dom_sf"/>
</dbReference>
<protein>
    <recommendedName>
        <fullName evidence="8">HTH crp-type domain-containing protein</fullName>
    </recommendedName>
</protein>
<feature type="domain" description="HTH crp-type" evidence="5">
    <location>
        <begin position="134"/>
        <end position="208"/>
    </location>
</feature>
<dbReference type="GO" id="GO:0003700">
    <property type="term" value="F:DNA-binding transcription factor activity"/>
    <property type="evidence" value="ECO:0007669"/>
    <property type="project" value="TreeGrafter"/>
</dbReference>
<dbReference type="Gene3D" id="1.10.10.10">
    <property type="entry name" value="Winged helix-like DNA-binding domain superfamily/Winged helix DNA-binding domain"/>
    <property type="match status" value="1"/>
</dbReference>
<dbReference type="Proteomes" id="UP000178372">
    <property type="component" value="Unassembled WGS sequence"/>
</dbReference>
<name>A0A1F7GB66_9BACT</name>
<dbReference type="Gene3D" id="2.60.120.10">
    <property type="entry name" value="Jelly Rolls"/>
    <property type="match status" value="1"/>
</dbReference>
<comment type="caution">
    <text evidence="6">The sequence shown here is derived from an EMBL/GenBank/DDBJ whole genome shotgun (WGS) entry which is preliminary data.</text>
</comment>
<evidence type="ECO:0000313" key="7">
    <source>
        <dbReference type="Proteomes" id="UP000178372"/>
    </source>
</evidence>
<dbReference type="SUPFAM" id="SSF46785">
    <property type="entry name" value="Winged helix' DNA-binding domain"/>
    <property type="match status" value="1"/>
</dbReference>
<dbReference type="EMBL" id="MFZF01000020">
    <property type="protein sequence ID" value="OGK16150.1"/>
    <property type="molecule type" value="Genomic_DNA"/>
</dbReference>
<sequence>MDAAVLKKLNSFFSQYKLRKCKKNEILILSGEDPKGIYYIKDGYVKMYGISKKGDELILNIFKPISFFPMNWAINNTPNIYYYEAMTPLTFWQAPKDKTLTFIKKNPEILFDLLSRVYTGVDGIISRMTYLMTGSAYARLVAEIIIYTRRFGKILDTIHDTRRLKITEKQLATSSGMTRETVSREMKRLKDKRLVSFTRNELTIFDTNRLEEELENY</sequence>
<feature type="domain" description="Cyclic nucleotide-binding" evidence="4">
    <location>
        <begin position="1"/>
        <end position="109"/>
    </location>
</feature>
<reference evidence="6 7" key="1">
    <citation type="journal article" date="2016" name="Nat. Commun.">
        <title>Thousands of microbial genomes shed light on interconnected biogeochemical processes in an aquifer system.</title>
        <authorList>
            <person name="Anantharaman K."/>
            <person name="Brown C.T."/>
            <person name="Hug L.A."/>
            <person name="Sharon I."/>
            <person name="Castelle C.J."/>
            <person name="Probst A.J."/>
            <person name="Thomas B.C."/>
            <person name="Singh A."/>
            <person name="Wilkins M.J."/>
            <person name="Karaoz U."/>
            <person name="Brodie E.L."/>
            <person name="Williams K.H."/>
            <person name="Hubbard S.S."/>
            <person name="Banfield J.F."/>
        </authorList>
    </citation>
    <scope>NUCLEOTIDE SEQUENCE [LARGE SCALE GENOMIC DNA]</scope>
</reference>
<organism evidence="6 7">
    <name type="scientific">Candidatus Roizmanbacteria bacterium RIFCSPHIGHO2_01_FULL_39_12b</name>
    <dbReference type="NCBI Taxonomy" id="1802030"/>
    <lineage>
        <taxon>Bacteria</taxon>
        <taxon>Candidatus Roizmaniibacteriota</taxon>
    </lineage>
</organism>
<dbReference type="SMART" id="SM00419">
    <property type="entry name" value="HTH_CRP"/>
    <property type="match status" value="1"/>
</dbReference>
<dbReference type="PROSITE" id="PS50042">
    <property type="entry name" value="CNMP_BINDING_3"/>
    <property type="match status" value="1"/>
</dbReference>
<dbReference type="Pfam" id="PF13545">
    <property type="entry name" value="HTH_Crp_2"/>
    <property type="match status" value="1"/>
</dbReference>
<dbReference type="GO" id="GO:0005829">
    <property type="term" value="C:cytosol"/>
    <property type="evidence" value="ECO:0007669"/>
    <property type="project" value="TreeGrafter"/>
</dbReference>
<dbReference type="Pfam" id="PF00027">
    <property type="entry name" value="cNMP_binding"/>
    <property type="match status" value="1"/>
</dbReference>
<evidence type="ECO:0000259" key="5">
    <source>
        <dbReference type="PROSITE" id="PS51063"/>
    </source>
</evidence>
<dbReference type="SUPFAM" id="SSF51206">
    <property type="entry name" value="cAMP-binding domain-like"/>
    <property type="match status" value="1"/>
</dbReference>
<dbReference type="InterPro" id="IPR000595">
    <property type="entry name" value="cNMP-bd_dom"/>
</dbReference>
<evidence type="ECO:0000259" key="4">
    <source>
        <dbReference type="PROSITE" id="PS50042"/>
    </source>
</evidence>
<evidence type="ECO:0000256" key="3">
    <source>
        <dbReference type="ARBA" id="ARBA00023163"/>
    </source>
</evidence>
<evidence type="ECO:0008006" key="8">
    <source>
        <dbReference type="Google" id="ProtNLM"/>
    </source>
</evidence>
<dbReference type="InterPro" id="IPR036388">
    <property type="entry name" value="WH-like_DNA-bd_sf"/>
</dbReference>
<evidence type="ECO:0000256" key="2">
    <source>
        <dbReference type="ARBA" id="ARBA00023125"/>
    </source>
</evidence>
<dbReference type="InterPro" id="IPR014710">
    <property type="entry name" value="RmlC-like_jellyroll"/>
</dbReference>
<dbReference type="InterPro" id="IPR036390">
    <property type="entry name" value="WH_DNA-bd_sf"/>
</dbReference>
<dbReference type="CDD" id="cd00038">
    <property type="entry name" value="CAP_ED"/>
    <property type="match status" value="1"/>
</dbReference>
<dbReference type="AlphaFoldDB" id="A0A1F7GB66"/>
<keyword evidence="2" id="KW-0238">DNA-binding</keyword>
<accession>A0A1F7GB66</accession>
<proteinExistence type="predicted"/>
<dbReference type="PANTHER" id="PTHR24567:SF26">
    <property type="entry name" value="REGULATORY PROTEIN YEIL"/>
    <property type="match status" value="1"/>
</dbReference>
<dbReference type="GO" id="GO:0003677">
    <property type="term" value="F:DNA binding"/>
    <property type="evidence" value="ECO:0007669"/>
    <property type="project" value="UniProtKB-KW"/>
</dbReference>